<reference evidence="3 4" key="1">
    <citation type="submission" date="2020-01" db="EMBL/GenBank/DDBJ databases">
        <title>Draft genome assembly of Ensifer adhaerens T173.</title>
        <authorList>
            <person name="Craig J.E."/>
            <person name="Stinchcombe J.R."/>
        </authorList>
    </citation>
    <scope>NUCLEOTIDE SEQUENCE [LARGE SCALE GENOMIC DNA]</scope>
    <source>
        <strain evidence="3 4">T173</strain>
    </source>
</reference>
<dbReference type="GO" id="GO:0050313">
    <property type="term" value="F:sulfur dioxygenase activity"/>
    <property type="evidence" value="ECO:0007669"/>
    <property type="project" value="InterPro"/>
</dbReference>
<sequence length="432" mass="47598">MIITKVNEKLSIMAQPATDEFQSFADQGFTGLINVRPDGEDEEQPGSEQEAAAAKKARMSYTFIPVTLPTVTESEVAAFQEALDEAEGPVVAHCKSGRRALHLYAIGEVLAGRMRRSEVQEFGHLHGFDLTEATAWLENHFAQRPNVRGFFDERTCSIQYVVSDPETGSCAIIDPVLDYDEKAGAIGAMNANAILQYVNENALSVEWILDTHPHADHFSAAYYLAGQTGAPIAIGDRIVEVQKIWRTIYEWPDLSADGSHWNRLFADGETFNVGSIDARVLYSPGHTPASVTYIIGDAVFVHDTILMPDSGTARTDFPGGDASSLWQSIQRILALPEASRVFTGHDYQAHGRAPRWESTVAEQKRTNIHLDGFSLEDFVKLRVEKDAQLPLPKLILHALQVNLRAGRLPEPGSDGRPHLKIPIGAFDAAAWR</sequence>
<dbReference type="InterPro" id="IPR029021">
    <property type="entry name" value="Prot-tyrosine_phosphatase-like"/>
</dbReference>
<feature type="domain" description="Metallo-beta-lactamase" evidence="2">
    <location>
        <begin position="156"/>
        <end position="345"/>
    </location>
</feature>
<protein>
    <submittedName>
        <fullName evidence="3">TIGR01244 family phosphatase</fullName>
    </submittedName>
</protein>
<dbReference type="Gene3D" id="3.90.190.10">
    <property type="entry name" value="Protein tyrosine phosphatase superfamily"/>
    <property type="match status" value="1"/>
</dbReference>
<keyword evidence="4" id="KW-1185">Reference proteome</keyword>
<accession>A0AAW4FXC6</accession>
<dbReference type="SMART" id="SM00849">
    <property type="entry name" value="Lactamase_B"/>
    <property type="match status" value="1"/>
</dbReference>
<dbReference type="CDD" id="cd14503">
    <property type="entry name" value="PTP-bact"/>
    <property type="match status" value="1"/>
</dbReference>
<evidence type="ECO:0000259" key="2">
    <source>
        <dbReference type="SMART" id="SM00849"/>
    </source>
</evidence>
<dbReference type="Pfam" id="PF04273">
    <property type="entry name" value="BLH_phosphatase"/>
    <property type="match status" value="1"/>
</dbReference>
<organism evidence="3 4">
    <name type="scientific">Ensifer canadensis</name>
    <dbReference type="NCBI Taxonomy" id="555315"/>
    <lineage>
        <taxon>Bacteria</taxon>
        <taxon>Pseudomonadati</taxon>
        <taxon>Pseudomonadota</taxon>
        <taxon>Alphaproteobacteria</taxon>
        <taxon>Hyphomicrobiales</taxon>
        <taxon>Rhizobiaceae</taxon>
        <taxon>Sinorhizobium/Ensifer group</taxon>
        <taxon>Ensifer</taxon>
    </lineage>
</organism>
<dbReference type="InterPro" id="IPR001279">
    <property type="entry name" value="Metallo-B-lactamas"/>
</dbReference>
<evidence type="ECO:0000313" key="3">
    <source>
        <dbReference type="EMBL" id="MBM3096141.1"/>
    </source>
</evidence>
<dbReference type="GO" id="GO:0070813">
    <property type="term" value="P:hydrogen sulfide metabolic process"/>
    <property type="evidence" value="ECO:0007669"/>
    <property type="project" value="TreeGrafter"/>
</dbReference>
<dbReference type="GO" id="GO:0046872">
    <property type="term" value="F:metal ion binding"/>
    <property type="evidence" value="ECO:0007669"/>
    <property type="project" value="UniProtKB-KW"/>
</dbReference>
<dbReference type="GO" id="GO:0006749">
    <property type="term" value="P:glutathione metabolic process"/>
    <property type="evidence" value="ECO:0007669"/>
    <property type="project" value="InterPro"/>
</dbReference>
<evidence type="ECO:0000256" key="1">
    <source>
        <dbReference type="ARBA" id="ARBA00022723"/>
    </source>
</evidence>
<dbReference type="GO" id="GO:0016787">
    <property type="term" value="F:hydrolase activity"/>
    <property type="evidence" value="ECO:0007669"/>
    <property type="project" value="InterPro"/>
</dbReference>
<dbReference type="PANTHER" id="PTHR43084:SF1">
    <property type="entry name" value="PERSULFIDE DIOXYGENASE ETHE1, MITOCHONDRIAL"/>
    <property type="match status" value="1"/>
</dbReference>
<dbReference type="SUPFAM" id="SSF52799">
    <property type="entry name" value="(Phosphotyrosine protein) phosphatases II"/>
    <property type="match status" value="1"/>
</dbReference>
<dbReference type="EMBL" id="WXFA01000073">
    <property type="protein sequence ID" value="MBM3096141.1"/>
    <property type="molecule type" value="Genomic_DNA"/>
</dbReference>
<name>A0AAW4FXC6_9HYPH</name>
<gene>
    <name evidence="3" type="ORF">GFB56_36365</name>
</gene>
<proteinExistence type="predicted"/>
<dbReference type="Gene3D" id="3.60.15.10">
    <property type="entry name" value="Ribonuclease Z/Hydroxyacylglutathione hydrolase-like"/>
    <property type="match status" value="1"/>
</dbReference>
<dbReference type="SUPFAM" id="SSF56281">
    <property type="entry name" value="Metallo-hydrolase/oxidoreductase"/>
    <property type="match status" value="1"/>
</dbReference>
<dbReference type="RefSeq" id="WP_203530085.1">
    <property type="nucleotide sequence ID" value="NZ_CP083373.1"/>
</dbReference>
<dbReference type="InterPro" id="IPR051682">
    <property type="entry name" value="Mito_Persulfide_Diox"/>
</dbReference>
<dbReference type="NCBIfam" id="NF040641">
    <property type="entry name" value="bifunc_ST_SDO"/>
    <property type="match status" value="1"/>
</dbReference>
<dbReference type="InterPro" id="IPR036866">
    <property type="entry name" value="RibonucZ/Hydroxyglut_hydro"/>
</dbReference>
<dbReference type="CDD" id="cd07724">
    <property type="entry name" value="POD-like_MBL-fold"/>
    <property type="match status" value="1"/>
</dbReference>
<dbReference type="PANTHER" id="PTHR43084">
    <property type="entry name" value="PERSULFIDE DIOXYGENASE ETHE1"/>
    <property type="match status" value="1"/>
</dbReference>
<dbReference type="Proteomes" id="UP000744980">
    <property type="component" value="Unassembled WGS sequence"/>
</dbReference>
<evidence type="ECO:0000313" key="4">
    <source>
        <dbReference type="Proteomes" id="UP000744980"/>
    </source>
</evidence>
<dbReference type="NCBIfam" id="TIGR01244">
    <property type="entry name" value="TIGR01244 family sulfur transferase"/>
    <property type="match status" value="1"/>
</dbReference>
<dbReference type="Pfam" id="PF00753">
    <property type="entry name" value="Lactamase_B"/>
    <property type="match status" value="1"/>
</dbReference>
<dbReference type="InterPro" id="IPR044528">
    <property type="entry name" value="POD-like_MBL-fold"/>
</dbReference>
<dbReference type="AlphaFoldDB" id="A0AAW4FXC6"/>
<keyword evidence="1" id="KW-0479">Metal-binding</keyword>
<dbReference type="InterPro" id="IPR053449">
    <property type="entry name" value="MBL-like_hydrolase"/>
</dbReference>
<comment type="caution">
    <text evidence="3">The sequence shown here is derived from an EMBL/GenBank/DDBJ whole genome shotgun (WGS) entry which is preliminary data.</text>
</comment>
<dbReference type="InterPro" id="IPR005939">
    <property type="entry name" value="BLH_phosphatase-like"/>
</dbReference>